<keyword evidence="4" id="KW-0645">Protease</keyword>
<dbReference type="InterPro" id="IPR001394">
    <property type="entry name" value="Peptidase_C19_UCH"/>
</dbReference>
<dbReference type="GO" id="GO:0005634">
    <property type="term" value="C:nucleus"/>
    <property type="evidence" value="ECO:0007669"/>
    <property type="project" value="TreeGrafter"/>
</dbReference>
<dbReference type="Pfam" id="PF00443">
    <property type="entry name" value="UCH"/>
    <property type="match status" value="1"/>
</dbReference>
<dbReference type="GO" id="GO:0006508">
    <property type="term" value="P:proteolysis"/>
    <property type="evidence" value="ECO:0007669"/>
    <property type="project" value="UniProtKB-KW"/>
</dbReference>
<comment type="catalytic activity">
    <reaction evidence="1">
        <text>Thiol-dependent hydrolysis of ester, thioester, amide, peptide and isopeptide bonds formed by the C-terminal Gly of ubiquitin (a 76-residue protein attached to proteins as an intracellular targeting signal).</text>
        <dbReference type="EC" id="3.4.19.12"/>
    </reaction>
</comment>
<dbReference type="InterPro" id="IPR038765">
    <property type="entry name" value="Papain-like_cys_pep_sf"/>
</dbReference>
<name>A0A084B724_STACB</name>
<evidence type="ECO:0000256" key="2">
    <source>
        <dbReference type="ARBA" id="ARBA00009085"/>
    </source>
</evidence>
<feature type="compositionally biased region" description="Acidic residues" evidence="8">
    <location>
        <begin position="573"/>
        <end position="582"/>
    </location>
</feature>
<dbReference type="SUPFAM" id="SSF54001">
    <property type="entry name" value="Cysteine proteinases"/>
    <property type="match status" value="1"/>
</dbReference>
<keyword evidence="7" id="KW-0788">Thiol protease</keyword>
<dbReference type="PROSITE" id="PS50235">
    <property type="entry name" value="USP_3"/>
    <property type="match status" value="1"/>
</dbReference>
<dbReference type="GO" id="GO:0016579">
    <property type="term" value="P:protein deubiquitination"/>
    <property type="evidence" value="ECO:0007669"/>
    <property type="project" value="InterPro"/>
</dbReference>
<keyword evidence="12" id="KW-1185">Reference proteome</keyword>
<evidence type="ECO:0000259" key="10">
    <source>
        <dbReference type="PROSITE" id="PS50235"/>
    </source>
</evidence>
<evidence type="ECO:0000256" key="3">
    <source>
        <dbReference type="ARBA" id="ARBA00012759"/>
    </source>
</evidence>
<dbReference type="Proteomes" id="UP000028045">
    <property type="component" value="Unassembled WGS sequence"/>
</dbReference>
<feature type="domain" description="USP" evidence="10">
    <location>
        <begin position="156"/>
        <end position="637"/>
    </location>
</feature>
<organism evidence="11 12">
    <name type="scientific">Stachybotrys chartarum (strain CBS 109288 / IBT 7711)</name>
    <name type="common">Toxic black mold</name>
    <name type="synonym">Stilbospora chartarum</name>
    <dbReference type="NCBI Taxonomy" id="1280523"/>
    <lineage>
        <taxon>Eukaryota</taxon>
        <taxon>Fungi</taxon>
        <taxon>Dikarya</taxon>
        <taxon>Ascomycota</taxon>
        <taxon>Pezizomycotina</taxon>
        <taxon>Sordariomycetes</taxon>
        <taxon>Hypocreomycetidae</taxon>
        <taxon>Hypocreales</taxon>
        <taxon>Stachybotryaceae</taxon>
        <taxon>Stachybotrys</taxon>
    </lineage>
</organism>
<dbReference type="OrthoDB" id="2020758at2759"/>
<dbReference type="EMBL" id="KL647853">
    <property type="protein sequence ID" value="KEY73353.1"/>
    <property type="molecule type" value="Genomic_DNA"/>
</dbReference>
<dbReference type="Gene3D" id="3.90.70.10">
    <property type="entry name" value="Cysteine proteinases"/>
    <property type="match status" value="1"/>
</dbReference>
<evidence type="ECO:0000256" key="7">
    <source>
        <dbReference type="ARBA" id="ARBA00022807"/>
    </source>
</evidence>
<dbReference type="PANTHER" id="PTHR24006">
    <property type="entry name" value="UBIQUITIN CARBOXYL-TERMINAL HYDROLASE"/>
    <property type="match status" value="1"/>
</dbReference>
<evidence type="ECO:0000256" key="1">
    <source>
        <dbReference type="ARBA" id="ARBA00000707"/>
    </source>
</evidence>
<dbReference type="EC" id="3.4.19.12" evidence="3"/>
<dbReference type="InterPro" id="IPR050164">
    <property type="entry name" value="Peptidase_C19"/>
</dbReference>
<comment type="similarity">
    <text evidence="2">Belongs to the peptidase C19 family.</text>
</comment>
<feature type="compositionally biased region" description="Acidic residues" evidence="8">
    <location>
        <begin position="489"/>
        <end position="502"/>
    </location>
</feature>
<evidence type="ECO:0000313" key="11">
    <source>
        <dbReference type="EMBL" id="KEY73353.1"/>
    </source>
</evidence>
<evidence type="ECO:0000256" key="4">
    <source>
        <dbReference type="ARBA" id="ARBA00022670"/>
    </source>
</evidence>
<keyword evidence="9" id="KW-0472">Membrane</keyword>
<feature type="region of interest" description="Disordered" evidence="8">
    <location>
        <begin position="487"/>
        <end position="518"/>
    </location>
</feature>
<proteinExistence type="inferred from homology"/>
<feature type="transmembrane region" description="Helical" evidence="9">
    <location>
        <begin position="32"/>
        <end position="53"/>
    </location>
</feature>
<evidence type="ECO:0000313" key="12">
    <source>
        <dbReference type="Proteomes" id="UP000028045"/>
    </source>
</evidence>
<protein>
    <recommendedName>
        <fullName evidence="3">ubiquitinyl hydrolase 1</fullName>
        <ecNumber evidence="3">3.4.19.12</ecNumber>
    </recommendedName>
</protein>
<feature type="region of interest" description="Disordered" evidence="8">
    <location>
        <begin position="265"/>
        <end position="299"/>
    </location>
</feature>
<evidence type="ECO:0000256" key="5">
    <source>
        <dbReference type="ARBA" id="ARBA00022786"/>
    </source>
</evidence>
<dbReference type="GO" id="GO:0005829">
    <property type="term" value="C:cytosol"/>
    <property type="evidence" value="ECO:0007669"/>
    <property type="project" value="TreeGrafter"/>
</dbReference>
<dbReference type="CDD" id="cd02662">
    <property type="entry name" value="Peptidase_C19F"/>
    <property type="match status" value="1"/>
</dbReference>
<reference evidence="11 12" key="1">
    <citation type="journal article" date="2014" name="BMC Genomics">
        <title>Comparative genome sequencing reveals chemotype-specific gene clusters in the toxigenic black mold Stachybotrys.</title>
        <authorList>
            <person name="Semeiks J."/>
            <person name="Borek D."/>
            <person name="Otwinowski Z."/>
            <person name="Grishin N.V."/>
        </authorList>
    </citation>
    <scope>NUCLEOTIDE SEQUENCE [LARGE SCALE GENOMIC DNA]</scope>
    <source>
        <strain evidence="12">CBS 109288 / IBT 7711</strain>
    </source>
</reference>
<evidence type="ECO:0000256" key="9">
    <source>
        <dbReference type="SAM" id="Phobius"/>
    </source>
</evidence>
<keyword evidence="6" id="KW-0378">Hydrolase</keyword>
<dbReference type="AlphaFoldDB" id="A0A084B724"/>
<dbReference type="PANTHER" id="PTHR24006:SF888">
    <property type="entry name" value="UBIQUITIN CARBOXYL-TERMINAL HYDROLASE 30"/>
    <property type="match status" value="1"/>
</dbReference>
<feature type="transmembrane region" description="Helical" evidence="9">
    <location>
        <begin position="65"/>
        <end position="86"/>
    </location>
</feature>
<evidence type="ECO:0000256" key="6">
    <source>
        <dbReference type="ARBA" id="ARBA00022801"/>
    </source>
</evidence>
<dbReference type="HOGENOM" id="CLU_008279_6_0_1"/>
<keyword evidence="9" id="KW-1133">Transmembrane helix</keyword>
<keyword evidence="9" id="KW-0812">Transmembrane</keyword>
<dbReference type="GO" id="GO:0004843">
    <property type="term" value="F:cysteine-type deubiquitinase activity"/>
    <property type="evidence" value="ECO:0007669"/>
    <property type="project" value="UniProtKB-EC"/>
</dbReference>
<feature type="region of interest" description="Disordered" evidence="8">
    <location>
        <begin position="556"/>
        <end position="601"/>
    </location>
</feature>
<dbReference type="InterPro" id="IPR028889">
    <property type="entry name" value="USP"/>
</dbReference>
<gene>
    <name evidence="11" type="ORF">S7711_01467</name>
</gene>
<accession>A0A084B724</accession>
<evidence type="ECO:0000256" key="8">
    <source>
        <dbReference type="SAM" id="MobiDB-lite"/>
    </source>
</evidence>
<keyword evidence="5" id="KW-0833">Ubl conjugation pathway</keyword>
<sequence>MTSRNSDFETFYEAQGYGHRQSGTRELAWDRFAQPGLVISGLVLLVSIVYSLYGSFLAPDGLVVLLADLLWDAAVFIVPTSLINALDQRNSPPSLMPSSMPASTPSSHAAKSAAMRRILGLDHSNGMMASVLQARTRAFSVTGGALGLKLDSQRPPGLGNRDNSCYQNSILQGLASLSPFPDYLTSCLKSIESQDDNKDVAQTLRELISDLNDASNNGRTLWTPSALKSMSTWQQQDAQEYYSKMLDDIDKGLAKAMASSRRHQGFENDQCEDELTGSQCSDDSGYHTGRLTGPGADAKAPRNPLEGLLAQRVACVACGHSDGLSMIPFNCLTLSLDLDKTRYELDDRLSAYTKLEMIEGVECPSCTLLKAKRLLTRLVDLMKEKGSSEQQLQEPISRLQAVELALEEGNFDDETIKEKCRISAQAKVNSTKSKQIVIARPPQSLAIHMNRSVFNPATFDMIKNSAPVKFPKILDLGPWCLGSAGATDDAADASDNESETGTEEWHQNPKASMIAGSSSRSRLIGPMYELRAAVTHSGRHENGHYICYRKFPRPARPPQLLSNEDEKQPAPTETDDAFDGDPAESVVEEKARPIEDDAEESNEMDWWRLSDHNVTMVDEETVLGLSPGVFMLFYDCIDPTVVHHDGEGPPTEPKL</sequence>